<accession>A0ABQ9HHN3</accession>
<name>A0ABQ9HHN3_9NEOP</name>
<comment type="caution">
    <text evidence="1">The sequence shown here is derived from an EMBL/GenBank/DDBJ whole genome shotgun (WGS) entry which is preliminary data.</text>
</comment>
<organism evidence="1 2">
    <name type="scientific">Dryococelus australis</name>
    <dbReference type="NCBI Taxonomy" id="614101"/>
    <lineage>
        <taxon>Eukaryota</taxon>
        <taxon>Metazoa</taxon>
        <taxon>Ecdysozoa</taxon>
        <taxon>Arthropoda</taxon>
        <taxon>Hexapoda</taxon>
        <taxon>Insecta</taxon>
        <taxon>Pterygota</taxon>
        <taxon>Neoptera</taxon>
        <taxon>Polyneoptera</taxon>
        <taxon>Phasmatodea</taxon>
        <taxon>Verophasmatodea</taxon>
        <taxon>Anareolatae</taxon>
        <taxon>Phasmatidae</taxon>
        <taxon>Eurycanthinae</taxon>
        <taxon>Dryococelus</taxon>
    </lineage>
</organism>
<evidence type="ECO:0000313" key="1">
    <source>
        <dbReference type="EMBL" id="KAJ8883762.1"/>
    </source>
</evidence>
<evidence type="ECO:0000313" key="2">
    <source>
        <dbReference type="Proteomes" id="UP001159363"/>
    </source>
</evidence>
<dbReference type="EMBL" id="JARBHB010000005">
    <property type="protein sequence ID" value="KAJ8883762.1"/>
    <property type="molecule type" value="Genomic_DNA"/>
</dbReference>
<reference evidence="1 2" key="1">
    <citation type="submission" date="2023-02" db="EMBL/GenBank/DDBJ databases">
        <title>LHISI_Scaffold_Assembly.</title>
        <authorList>
            <person name="Stuart O.P."/>
            <person name="Cleave R."/>
            <person name="Magrath M.J.L."/>
            <person name="Mikheyev A.S."/>
        </authorList>
    </citation>
    <scope>NUCLEOTIDE SEQUENCE [LARGE SCALE GENOMIC DNA]</scope>
    <source>
        <strain evidence="1">Daus_M_001</strain>
        <tissue evidence="1">Leg muscle</tissue>
    </source>
</reference>
<sequence>MSSCYEVIQQSNNGGKGHVSSAFGTSRVQSNDSASRGFAVQCSRPNTVDCVIRRDILCREEQVPPFSDMLSYGRVNADFAGSSGVVLPSCLSAKMLTAKAVVEIRLRIHSCAATSFNVELECFATSLVEGNKVPIVLKNMWGEFVHLPRREDVGQLDVSHLEGAPKTNLLTALREFADIFLKKDQKLGCTDRISHSIETADTNSLYVWPYRVPQSQK</sequence>
<dbReference type="Proteomes" id="UP001159363">
    <property type="component" value="Chromosome 4"/>
</dbReference>
<keyword evidence="2" id="KW-1185">Reference proteome</keyword>
<proteinExistence type="predicted"/>
<gene>
    <name evidence="1" type="ORF">PR048_015616</name>
</gene>
<protein>
    <submittedName>
        <fullName evidence="1">Uncharacterized protein</fullName>
    </submittedName>
</protein>